<protein>
    <recommendedName>
        <fullName evidence="5">RING-type domain-containing protein</fullName>
    </recommendedName>
</protein>
<dbReference type="AlphaFoldDB" id="A0A4E0RZ32"/>
<keyword evidence="1 3" id="KW-0479">Metal-binding</keyword>
<evidence type="ECO:0000256" key="4">
    <source>
        <dbReference type="SAM" id="Phobius"/>
    </source>
</evidence>
<dbReference type="Proteomes" id="UP000230066">
    <property type="component" value="Unassembled WGS sequence"/>
</dbReference>
<gene>
    <name evidence="6" type="ORF">D915_007145</name>
</gene>
<proteinExistence type="predicted"/>
<comment type="caution">
    <text evidence="6">The sequence shown here is derived from an EMBL/GenBank/DDBJ whole genome shotgun (WGS) entry which is preliminary data.</text>
</comment>
<evidence type="ECO:0000256" key="3">
    <source>
        <dbReference type="PROSITE-ProRule" id="PRU00175"/>
    </source>
</evidence>
<dbReference type="Pfam" id="PF13920">
    <property type="entry name" value="zf-C3HC4_3"/>
    <property type="match status" value="1"/>
</dbReference>
<reference evidence="6" key="1">
    <citation type="submission" date="2019-03" db="EMBL/GenBank/DDBJ databases">
        <title>Improved annotation for the trematode Fasciola hepatica.</title>
        <authorList>
            <person name="Choi Y.-J."/>
            <person name="Martin J."/>
            <person name="Mitreva M."/>
        </authorList>
    </citation>
    <scope>NUCLEOTIDE SEQUENCE [LARGE SCALE GENOMIC DNA]</scope>
</reference>
<feature type="transmembrane region" description="Helical" evidence="4">
    <location>
        <begin position="12"/>
        <end position="32"/>
    </location>
</feature>
<dbReference type="GO" id="GO:0061630">
    <property type="term" value="F:ubiquitin protein ligase activity"/>
    <property type="evidence" value="ECO:0007669"/>
    <property type="project" value="UniProtKB-EC"/>
</dbReference>
<sequence length="294" mass="33541">MNELTFSQRLVARILLACLLFFIVISFVLQHLSNWFYGRSSGLEWPRTLNLGYPLVLETSVKSDTKCYILYDINVEEFHRALLTDVDGLIQFFRVYSKKEFELKIGKNTIQVEQFSHRLGSIHPDLKRTMYPVVVGFVSDYCDYSREQIVLCCYVIHIRLQTQETIDTGVMYTFWKTNWSRLLTPQAIYASRDNTTSSLPAENGDAVNLLPDWTPSCFICLSEVKGELRVLLPCRHAGLCLDCFKEFRDRTTVRSHNPLSGLICPLCRTTITAILKVTSCEAGGGINVGNVQID</sequence>
<dbReference type="GO" id="GO:0008270">
    <property type="term" value="F:zinc ion binding"/>
    <property type="evidence" value="ECO:0007669"/>
    <property type="project" value="UniProtKB-KW"/>
</dbReference>
<keyword evidence="4" id="KW-0812">Transmembrane</keyword>
<dbReference type="InterPro" id="IPR045194">
    <property type="entry name" value="MGRN1/RNF157-like"/>
</dbReference>
<accession>A0A4E0RZ32</accession>
<organism evidence="6 7">
    <name type="scientific">Fasciola hepatica</name>
    <name type="common">Liver fluke</name>
    <dbReference type="NCBI Taxonomy" id="6192"/>
    <lineage>
        <taxon>Eukaryota</taxon>
        <taxon>Metazoa</taxon>
        <taxon>Spiralia</taxon>
        <taxon>Lophotrochozoa</taxon>
        <taxon>Platyhelminthes</taxon>
        <taxon>Trematoda</taxon>
        <taxon>Digenea</taxon>
        <taxon>Plagiorchiida</taxon>
        <taxon>Echinostomata</taxon>
        <taxon>Echinostomatoidea</taxon>
        <taxon>Fasciolidae</taxon>
        <taxon>Fasciola</taxon>
    </lineage>
</organism>
<dbReference type="InterPro" id="IPR013083">
    <property type="entry name" value="Znf_RING/FYVE/PHD"/>
</dbReference>
<evidence type="ECO:0000256" key="2">
    <source>
        <dbReference type="ARBA" id="ARBA00022833"/>
    </source>
</evidence>
<dbReference type="PROSITE" id="PS50089">
    <property type="entry name" value="ZF_RING_2"/>
    <property type="match status" value="1"/>
</dbReference>
<feature type="domain" description="RING-type" evidence="5">
    <location>
        <begin position="217"/>
        <end position="268"/>
    </location>
</feature>
<dbReference type="PANTHER" id="PTHR22996:SF0">
    <property type="entry name" value="RE60872P-RELATED"/>
    <property type="match status" value="1"/>
</dbReference>
<keyword evidence="7" id="KW-1185">Reference proteome</keyword>
<keyword evidence="4" id="KW-0472">Membrane</keyword>
<evidence type="ECO:0000256" key="1">
    <source>
        <dbReference type="ARBA" id="ARBA00022771"/>
    </source>
</evidence>
<dbReference type="Gene3D" id="3.30.40.10">
    <property type="entry name" value="Zinc/RING finger domain, C3HC4 (zinc finger)"/>
    <property type="match status" value="1"/>
</dbReference>
<dbReference type="InterPro" id="IPR001841">
    <property type="entry name" value="Znf_RING"/>
</dbReference>
<evidence type="ECO:0000259" key="5">
    <source>
        <dbReference type="PROSITE" id="PS50089"/>
    </source>
</evidence>
<keyword evidence="2" id="KW-0862">Zinc</keyword>
<keyword evidence="4" id="KW-1133">Transmembrane helix</keyword>
<dbReference type="SMART" id="SM00184">
    <property type="entry name" value="RING"/>
    <property type="match status" value="1"/>
</dbReference>
<dbReference type="SUPFAM" id="SSF57850">
    <property type="entry name" value="RING/U-box"/>
    <property type="match status" value="1"/>
</dbReference>
<dbReference type="PANTHER" id="PTHR22996">
    <property type="entry name" value="MAHOGUNIN"/>
    <property type="match status" value="1"/>
</dbReference>
<dbReference type="GO" id="GO:0016567">
    <property type="term" value="P:protein ubiquitination"/>
    <property type="evidence" value="ECO:0007669"/>
    <property type="project" value="TreeGrafter"/>
</dbReference>
<dbReference type="EMBL" id="JXXN02002961">
    <property type="protein sequence ID" value="THD22150.1"/>
    <property type="molecule type" value="Genomic_DNA"/>
</dbReference>
<evidence type="ECO:0000313" key="7">
    <source>
        <dbReference type="Proteomes" id="UP000230066"/>
    </source>
</evidence>
<name>A0A4E0RZ32_FASHE</name>
<evidence type="ECO:0000313" key="6">
    <source>
        <dbReference type="EMBL" id="THD22150.1"/>
    </source>
</evidence>
<keyword evidence="1 3" id="KW-0863">Zinc-finger</keyword>